<dbReference type="InterPro" id="IPR053154">
    <property type="entry name" value="c-di-AMP_regulator"/>
</dbReference>
<dbReference type="Proteomes" id="UP000739538">
    <property type="component" value="Unassembled WGS sequence"/>
</dbReference>
<protein>
    <submittedName>
        <fullName evidence="1">YbbR-like domain-containing protein</fullName>
    </submittedName>
</protein>
<reference evidence="1" key="1">
    <citation type="submission" date="2020-04" db="EMBL/GenBank/DDBJ databases">
        <authorList>
            <person name="Zhang T."/>
        </authorList>
    </citation>
    <scope>NUCLEOTIDE SEQUENCE</scope>
    <source>
        <strain evidence="1">HKST-UBA02</strain>
    </source>
</reference>
<dbReference type="AlphaFoldDB" id="A0A956SDG2"/>
<reference evidence="1" key="2">
    <citation type="journal article" date="2021" name="Microbiome">
        <title>Successional dynamics and alternative stable states in a saline activated sludge microbial community over 9 years.</title>
        <authorList>
            <person name="Wang Y."/>
            <person name="Ye J."/>
            <person name="Ju F."/>
            <person name="Liu L."/>
            <person name="Boyd J.A."/>
            <person name="Deng Y."/>
            <person name="Parks D.H."/>
            <person name="Jiang X."/>
            <person name="Yin X."/>
            <person name="Woodcroft B.J."/>
            <person name="Tyson G.W."/>
            <person name="Hugenholtz P."/>
            <person name="Polz M.F."/>
            <person name="Zhang T."/>
        </authorList>
    </citation>
    <scope>NUCLEOTIDE SEQUENCE</scope>
    <source>
        <strain evidence="1">HKST-UBA02</strain>
    </source>
</reference>
<organism evidence="1 2">
    <name type="scientific">Eiseniibacteriota bacterium</name>
    <dbReference type="NCBI Taxonomy" id="2212470"/>
    <lineage>
        <taxon>Bacteria</taxon>
        <taxon>Candidatus Eiseniibacteriota</taxon>
    </lineage>
</organism>
<dbReference type="InterPro" id="IPR012505">
    <property type="entry name" value="YbbR"/>
</dbReference>
<proteinExistence type="predicted"/>
<comment type="caution">
    <text evidence="1">The sequence shown here is derived from an EMBL/GenBank/DDBJ whole genome shotgun (WGS) entry which is preliminary data.</text>
</comment>
<dbReference type="Gene3D" id="2.170.120.40">
    <property type="entry name" value="YbbR-like domain"/>
    <property type="match status" value="1"/>
</dbReference>
<evidence type="ECO:0000313" key="2">
    <source>
        <dbReference type="Proteomes" id="UP000739538"/>
    </source>
</evidence>
<accession>A0A956SDG2</accession>
<dbReference type="PANTHER" id="PTHR37804">
    <property type="entry name" value="CDAA REGULATORY PROTEIN CDAR"/>
    <property type="match status" value="1"/>
</dbReference>
<sequence length="313" mass="34682">MNQLKQMVMHNLGIKIASCILALSILAHVRSSEDREFELSVPVRLTGLPEELTYRGDVPSEVPVRVRARGLDEWRLRTHPPYVRIDLAEALPGLLQRPVTTEDVALPSGSNAEVRSILEPVSLALQIENVVERTVPIRPNLVGSLPETSVQFGEVRVVPDSIWIRGPESIVNVQESILTEEVDLSGRNQSVEERIVLMAPEGVDLEVETAELRVPIVPIERRSLGPIAVQLIPTLGREWTTRPDSVQVVLEGPLPLLRSVGTGDVVVRADIRPPVRGEEESVALRLNLAERLKESVRAVTPEPDTVVLVRREH</sequence>
<dbReference type="EMBL" id="JAGQHS010000002">
    <property type="protein sequence ID" value="MCA9754283.1"/>
    <property type="molecule type" value="Genomic_DNA"/>
</dbReference>
<dbReference type="Gene3D" id="2.170.120.30">
    <property type="match status" value="1"/>
</dbReference>
<evidence type="ECO:0000313" key="1">
    <source>
        <dbReference type="EMBL" id="MCA9754283.1"/>
    </source>
</evidence>
<gene>
    <name evidence="1" type="ORF">KDA27_00665</name>
</gene>
<dbReference type="PANTHER" id="PTHR37804:SF1">
    <property type="entry name" value="CDAA REGULATORY PROTEIN CDAR"/>
    <property type="match status" value="1"/>
</dbReference>
<name>A0A956SDG2_UNCEI</name>
<dbReference type="Pfam" id="PF07949">
    <property type="entry name" value="YbbR"/>
    <property type="match status" value="1"/>
</dbReference>